<evidence type="ECO:0000313" key="14">
    <source>
        <dbReference type="EMBL" id="CDW20528.1"/>
    </source>
</evidence>
<keyword evidence="4 10" id="KW-0812">Transmembrane</keyword>
<dbReference type="PRINTS" id="PR00237">
    <property type="entry name" value="GPCRRHODOPSN"/>
</dbReference>
<evidence type="ECO:0000256" key="3">
    <source>
        <dbReference type="ARBA" id="ARBA00022475"/>
    </source>
</evidence>
<feature type="compositionally biased region" description="Low complexity" evidence="11">
    <location>
        <begin position="362"/>
        <end position="371"/>
    </location>
</feature>
<keyword evidence="8 10" id="KW-0675">Receptor</keyword>
<name>A0A0K2T3B8_LEPSM</name>
<evidence type="ECO:0000256" key="4">
    <source>
        <dbReference type="ARBA" id="ARBA00022692"/>
    </source>
</evidence>
<feature type="transmembrane region" description="Helical" evidence="12">
    <location>
        <begin position="267"/>
        <end position="288"/>
    </location>
</feature>
<feature type="transmembrane region" description="Helical" evidence="12">
    <location>
        <begin position="98"/>
        <end position="120"/>
    </location>
</feature>
<dbReference type="PROSITE" id="PS50262">
    <property type="entry name" value="G_PROTEIN_RECEP_F1_2"/>
    <property type="match status" value="1"/>
</dbReference>
<dbReference type="AlphaFoldDB" id="A0A0K2T3B8"/>
<dbReference type="Gene3D" id="1.20.1070.10">
    <property type="entry name" value="Rhodopsin 7-helix transmembrane proteins"/>
    <property type="match status" value="1"/>
</dbReference>
<dbReference type="GO" id="GO:0005886">
    <property type="term" value="C:plasma membrane"/>
    <property type="evidence" value="ECO:0007669"/>
    <property type="project" value="UniProtKB-SubCell"/>
</dbReference>
<protein>
    <submittedName>
        <fullName evidence="14">Trehalose receptor 1like [Tribolium castaneum]</fullName>
    </submittedName>
</protein>
<comment type="similarity">
    <text evidence="2 10">Belongs to the G-protein coupled receptor 1 family.</text>
</comment>
<sequence length="396" mass="45054">MLPNCSGPSNAYVFSGFDSKLAGISATLIGFLGFSLNLVIVLASLNYKKLRYDVTTPFILSLTTSDLLFSSLTLPILAIRFFSEDWIVGETLCRLFPLIFYGNSAVTLFSLLAVTIHRWVMIYFPDRSSQIFSRARTKIMIIFCWVSPVLLLCPSLFGIWGSHDLECHTRSCTIQETHGSSPKIFFLLLGLLLPSFTLFIANTMIFVKVAMVRRRMAQYVSNPSKALKKREQKLTKMMCTIFFCFALSYFPAAIIKVFDGDETMPHLHIITYIVNWLTVIMNPVIYVISNDKYRLAIHFLFQRCCCMQKGSNSMALQQEGVRSSTMSEDENEEKSKWKSVKKMVKKSSIRRGSSYQHGKLISSQSSSSITLKKNKKKITNEVIKEENPRFDEVPLT</sequence>
<dbReference type="PANTHER" id="PTHR24228:SF71">
    <property type="entry name" value="PROTEIN TRAPPED IN ENDODERM-1"/>
    <property type="match status" value="1"/>
</dbReference>
<dbReference type="GO" id="GO:0004930">
    <property type="term" value="F:G protein-coupled receptor activity"/>
    <property type="evidence" value="ECO:0007669"/>
    <property type="project" value="UniProtKB-KW"/>
</dbReference>
<dbReference type="InterPro" id="IPR017452">
    <property type="entry name" value="GPCR_Rhodpsn_7TM"/>
</dbReference>
<keyword evidence="6 10" id="KW-0297">G-protein coupled receptor</keyword>
<evidence type="ECO:0000256" key="9">
    <source>
        <dbReference type="ARBA" id="ARBA00023224"/>
    </source>
</evidence>
<evidence type="ECO:0000256" key="10">
    <source>
        <dbReference type="RuleBase" id="RU000688"/>
    </source>
</evidence>
<dbReference type="Pfam" id="PF00001">
    <property type="entry name" value="7tm_1"/>
    <property type="match status" value="1"/>
</dbReference>
<accession>A0A0K2T3B8</accession>
<feature type="transmembrane region" description="Helical" evidence="12">
    <location>
        <begin position="140"/>
        <end position="160"/>
    </location>
</feature>
<feature type="compositionally biased region" description="Basic and acidic residues" evidence="11">
    <location>
        <begin position="378"/>
        <end position="396"/>
    </location>
</feature>
<dbReference type="PROSITE" id="PS00237">
    <property type="entry name" value="G_PROTEIN_RECEP_F1_1"/>
    <property type="match status" value="1"/>
</dbReference>
<reference evidence="14" key="1">
    <citation type="submission" date="2014-05" db="EMBL/GenBank/DDBJ databases">
        <authorList>
            <person name="Chronopoulou M."/>
        </authorList>
    </citation>
    <scope>NUCLEOTIDE SEQUENCE</scope>
    <source>
        <tissue evidence="14">Whole organism</tissue>
    </source>
</reference>
<evidence type="ECO:0000256" key="2">
    <source>
        <dbReference type="ARBA" id="ARBA00010663"/>
    </source>
</evidence>
<keyword evidence="3" id="KW-1003">Cell membrane</keyword>
<feature type="transmembrane region" description="Helical" evidence="12">
    <location>
        <begin position="184"/>
        <end position="207"/>
    </location>
</feature>
<feature type="transmembrane region" description="Helical" evidence="12">
    <location>
        <begin position="22"/>
        <end position="45"/>
    </location>
</feature>
<dbReference type="OrthoDB" id="10044919at2759"/>
<keyword evidence="5 12" id="KW-1133">Transmembrane helix</keyword>
<evidence type="ECO:0000256" key="5">
    <source>
        <dbReference type="ARBA" id="ARBA00022989"/>
    </source>
</evidence>
<feature type="domain" description="G-protein coupled receptors family 1 profile" evidence="13">
    <location>
        <begin position="36"/>
        <end position="286"/>
    </location>
</feature>
<feature type="compositionally biased region" description="Polar residues" evidence="11">
    <location>
        <begin position="317"/>
        <end position="326"/>
    </location>
</feature>
<keyword evidence="9 10" id="KW-0807">Transducer</keyword>
<comment type="subcellular location">
    <subcellularLocation>
        <location evidence="1">Cell membrane</location>
        <topology evidence="1">Multi-pass membrane protein</topology>
    </subcellularLocation>
</comment>
<organism evidence="14">
    <name type="scientific">Lepeophtheirus salmonis</name>
    <name type="common">Salmon louse</name>
    <name type="synonym">Caligus salmonis</name>
    <dbReference type="NCBI Taxonomy" id="72036"/>
    <lineage>
        <taxon>Eukaryota</taxon>
        <taxon>Metazoa</taxon>
        <taxon>Ecdysozoa</taxon>
        <taxon>Arthropoda</taxon>
        <taxon>Crustacea</taxon>
        <taxon>Multicrustacea</taxon>
        <taxon>Hexanauplia</taxon>
        <taxon>Copepoda</taxon>
        <taxon>Siphonostomatoida</taxon>
        <taxon>Caligidae</taxon>
        <taxon>Lepeophtheirus</taxon>
    </lineage>
</organism>
<feature type="region of interest" description="Disordered" evidence="11">
    <location>
        <begin position="317"/>
        <end position="396"/>
    </location>
</feature>
<keyword evidence="7 12" id="KW-0472">Membrane</keyword>
<dbReference type="PANTHER" id="PTHR24228">
    <property type="entry name" value="B2 BRADYKININ RECEPTOR/ANGIOTENSIN II RECEPTOR"/>
    <property type="match status" value="1"/>
</dbReference>
<evidence type="ECO:0000256" key="12">
    <source>
        <dbReference type="SAM" id="Phobius"/>
    </source>
</evidence>
<evidence type="ECO:0000256" key="7">
    <source>
        <dbReference type="ARBA" id="ARBA00023136"/>
    </source>
</evidence>
<dbReference type="SUPFAM" id="SSF81321">
    <property type="entry name" value="Family A G protein-coupled receptor-like"/>
    <property type="match status" value="1"/>
</dbReference>
<proteinExistence type="inferred from homology"/>
<feature type="compositionally biased region" description="Basic residues" evidence="11">
    <location>
        <begin position="337"/>
        <end position="349"/>
    </location>
</feature>
<feature type="transmembrane region" description="Helical" evidence="12">
    <location>
        <begin position="234"/>
        <end position="255"/>
    </location>
</feature>
<evidence type="ECO:0000256" key="6">
    <source>
        <dbReference type="ARBA" id="ARBA00023040"/>
    </source>
</evidence>
<evidence type="ECO:0000256" key="11">
    <source>
        <dbReference type="SAM" id="MobiDB-lite"/>
    </source>
</evidence>
<dbReference type="InterPro" id="IPR000276">
    <property type="entry name" value="GPCR_Rhodpsn"/>
</dbReference>
<feature type="transmembrane region" description="Helical" evidence="12">
    <location>
        <begin position="57"/>
        <end position="78"/>
    </location>
</feature>
<dbReference type="EMBL" id="HACA01003167">
    <property type="protein sequence ID" value="CDW20528.1"/>
    <property type="molecule type" value="Transcribed_RNA"/>
</dbReference>
<evidence type="ECO:0000256" key="1">
    <source>
        <dbReference type="ARBA" id="ARBA00004651"/>
    </source>
</evidence>
<evidence type="ECO:0000256" key="8">
    <source>
        <dbReference type="ARBA" id="ARBA00023170"/>
    </source>
</evidence>
<evidence type="ECO:0000259" key="13">
    <source>
        <dbReference type="PROSITE" id="PS50262"/>
    </source>
</evidence>